<dbReference type="InterPro" id="IPR022644">
    <property type="entry name" value="De-COase2_N"/>
</dbReference>
<keyword evidence="2" id="KW-0663">Pyridoxal phosphate</keyword>
<dbReference type="AlphaFoldDB" id="W0SJ03"/>
<dbReference type="SUPFAM" id="SSF50621">
    <property type="entry name" value="Alanine racemase C-terminal domain-like"/>
    <property type="match status" value="1"/>
</dbReference>
<dbReference type="HOGENOM" id="CLU_026444_0_1_4"/>
<feature type="domain" description="Orn/DAP/Arg decarboxylase 2 N-terminal" evidence="3">
    <location>
        <begin position="60"/>
        <end position="314"/>
    </location>
</feature>
<reference evidence="4 5" key="1">
    <citation type="journal article" date="2014" name="Syst. Appl. Microbiol.">
        <title>Complete genomes of freshwater sulfur oxidizers Sulfuricella denitrificans skB26 and Sulfuritalea hydrogenivorans sk43H: genetic insights into the sulfur oxidation pathway of betaproteobacteria.</title>
        <authorList>
            <person name="Watanabe T."/>
            <person name="Kojima H."/>
            <person name="Fukui M."/>
        </authorList>
    </citation>
    <scope>NUCLEOTIDE SEQUENCE [LARGE SCALE GENOMIC DNA]</scope>
    <source>
        <strain evidence="4">DSM22779</strain>
    </source>
</reference>
<evidence type="ECO:0000256" key="1">
    <source>
        <dbReference type="ARBA" id="ARBA00001933"/>
    </source>
</evidence>
<dbReference type="GO" id="GO:0009089">
    <property type="term" value="P:lysine biosynthetic process via diaminopimelate"/>
    <property type="evidence" value="ECO:0007669"/>
    <property type="project" value="TreeGrafter"/>
</dbReference>
<dbReference type="Gene3D" id="3.20.20.10">
    <property type="entry name" value="Alanine racemase"/>
    <property type="match status" value="1"/>
</dbReference>
<dbReference type="RefSeq" id="WP_052473538.1">
    <property type="nucleotide sequence ID" value="NZ_AP012547.1"/>
</dbReference>
<organism evidence="4 5">
    <name type="scientific">Sulfuritalea hydrogenivorans sk43H</name>
    <dbReference type="NCBI Taxonomy" id="1223802"/>
    <lineage>
        <taxon>Bacteria</taxon>
        <taxon>Pseudomonadati</taxon>
        <taxon>Pseudomonadota</taxon>
        <taxon>Betaproteobacteria</taxon>
        <taxon>Nitrosomonadales</taxon>
        <taxon>Sterolibacteriaceae</taxon>
        <taxon>Sulfuritalea</taxon>
    </lineage>
</organism>
<dbReference type="PANTHER" id="PTHR43727">
    <property type="entry name" value="DIAMINOPIMELATE DECARBOXYLASE"/>
    <property type="match status" value="1"/>
</dbReference>
<sequence>MTKRVPYTAPRLELITSRGMQKHRTVDISSADSALDEIGDVKGLLREFGSPLFILSEKMLRAQYRSFRDTFAAPGIDTVVAYSYKTNYLPAVCSILHQEGAWAEVVSGMEYDLARSLGVPGGKIIFNGPYKRPEELARAIKEEALINVDGFDELDMLISAARNLGIAARTGLRINFQHGRQSWTKFGVNADNGEALEALHRIKKAGKSLHFEALHNHSGTFQTNPEIYSRAAQVLIGVARAARTMGLEPAIADFGGGYPSNNRLKPGFDVAGGSGSSGQFLAPFAEAIVGPLSKARKAFGARPTMVLEPGRALVDAAFRLACSVVARKNIAGQGEAVIVDAGVNLLPTAYWYDHRINAASSRDMQEAAGAKPVAVFGPLCMQVDVLRERAVLPNLSLGSPLMISNVGAYCITQSMQFIQPRPAVVLLGPRGVEEIRRRETRSDIFDMDRVPARLKAKGAKF</sequence>
<protein>
    <submittedName>
        <fullName evidence="4">Orn/DAP/Arg decarboxylase</fullName>
    </submittedName>
</protein>
<dbReference type="InterPro" id="IPR009006">
    <property type="entry name" value="Ala_racemase/Decarboxylase_C"/>
</dbReference>
<comment type="cofactor">
    <cofactor evidence="1">
        <name>pyridoxal 5'-phosphate</name>
        <dbReference type="ChEBI" id="CHEBI:597326"/>
    </cofactor>
</comment>
<dbReference type="PANTHER" id="PTHR43727:SF2">
    <property type="entry name" value="GROUP IV DECARBOXYLASE"/>
    <property type="match status" value="1"/>
</dbReference>
<dbReference type="KEGG" id="shd:SUTH_02148"/>
<accession>W0SJ03</accession>
<dbReference type="Pfam" id="PF02784">
    <property type="entry name" value="Orn_Arg_deC_N"/>
    <property type="match status" value="1"/>
</dbReference>
<name>W0SJ03_9PROT</name>
<keyword evidence="5" id="KW-1185">Reference proteome</keyword>
<dbReference type="STRING" id="1223802.SUTH_02148"/>
<evidence type="ECO:0000313" key="4">
    <source>
        <dbReference type="EMBL" id="BAO29938.1"/>
    </source>
</evidence>
<evidence type="ECO:0000256" key="2">
    <source>
        <dbReference type="ARBA" id="ARBA00022898"/>
    </source>
</evidence>
<dbReference type="SUPFAM" id="SSF51419">
    <property type="entry name" value="PLP-binding barrel"/>
    <property type="match status" value="1"/>
</dbReference>
<dbReference type="InterPro" id="IPR029066">
    <property type="entry name" value="PLP-binding_barrel"/>
</dbReference>
<evidence type="ECO:0000313" key="5">
    <source>
        <dbReference type="Proteomes" id="UP000031637"/>
    </source>
</evidence>
<gene>
    <name evidence="4" type="ORF">SUTH_02148</name>
</gene>
<dbReference type="Gene3D" id="2.40.37.10">
    <property type="entry name" value="Lyase, Ornithine Decarboxylase, Chain A, domain 1"/>
    <property type="match status" value="1"/>
</dbReference>
<dbReference type="EMBL" id="AP012547">
    <property type="protein sequence ID" value="BAO29938.1"/>
    <property type="molecule type" value="Genomic_DNA"/>
</dbReference>
<evidence type="ECO:0000259" key="3">
    <source>
        <dbReference type="Pfam" id="PF02784"/>
    </source>
</evidence>
<dbReference type="GO" id="GO:0008836">
    <property type="term" value="F:diaminopimelate decarboxylase activity"/>
    <property type="evidence" value="ECO:0007669"/>
    <property type="project" value="TreeGrafter"/>
</dbReference>
<proteinExistence type="predicted"/>
<dbReference type="Proteomes" id="UP000031637">
    <property type="component" value="Chromosome"/>
</dbReference>
<dbReference type="OrthoDB" id="9802147at2"/>